<keyword evidence="2" id="KW-1185">Reference proteome</keyword>
<comment type="caution">
    <text evidence="1">The sequence shown here is derived from an EMBL/GenBank/DDBJ whole genome shotgun (WGS) entry which is preliminary data.</text>
</comment>
<gene>
    <name evidence="1" type="ORF">DRF68_08285</name>
</gene>
<dbReference type="EMBL" id="QNVU01000013">
    <property type="protein sequence ID" value="REC50692.1"/>
    <property type="molecule type" value="Genomic_DNA"/>
</dbReference>
<dbReference type="Proteomes" id="UP000256924">
    <property type="component" value="Unassembled WGS sequence"/>
</dbReference>
<evidence type="ECO:0000313" key="1">
    <source>
        <dbReference type="EMBL" id="REC50692.1"/>
    </source>
</evidence>
<name>A0A3D9BBJ9_9FLAO</name>
<protein>
    <submittedName>
        <fullName evidence="1">Uncharacterized protein</fullName>
    </submittedName>
</protein>
<dbReference type="RefSeq" id="WP_116098230.1">
    <property type="nucleotide sequence ID" value="NZ_QNVU01000013.1"/>
</dbReference>
<proteinExistence type="predicted"/>
<reference evidence="1 2" key="1">
    <citation type="journal article" date="2004" name="Emerg. Infect. Dis.">
        <title>Amoebae-resisting bacteria isolated from human nasal swabs by amoebal coculture.</title>
        <authorList>
            <person name="Greub G."/>
            <person name="La Scola B."/>
            <person name="Raoult D."/>
        </authorList>
    </citation>
    <scope>NUCLEOTIDE SEQUENCE [LARGE SCALE GENOMIC DNA]</scope>
    <source>
        <strain evidence="1 2">CCUG 51329</strain>
    </source>
</reference>
<evidence type="ECO:0000313" key="2">
    <source>
        <dbReference type="Proteomes" id="UP000256924"/>
    </source>
</evidence>
<organism evidence="1 2">
    <name type="scientific">Candidatus Chryseobacterium massiliense</name>
    <dbReference type="NCBI Taxonomy" id="204089"/>
    <lineage>
        <taxon>Bacteria</taxon>
        <taxon>Pseudomonadati</taxon>
        <taxon>Bacteroidota</taxon>
        <taxon>Flavobacteriia</taxon>
        <taxon>Flavobacteriales</taxon>
        <taxon>Weeksellaceae</taxon>
        <taxon>Chryseobacterium group</taxon>
        <taxon>Chryseobacterium</taxon>
    </lineage>
</organism>
<sequence length="532" mass="57847">MSTDKKELKSWFSEGLKPTQEQFWEWIDSYYHKNESLSIHTVNGLENALLIKANKDASDFSPEDIESWKRILGVNDIPENIATNDIKLGNGELISGTSYTKEQSDAKYYKKVDMGYFNSNYVLLADGTPKAAGDLGKNIANSSLTSVAGAGLTLGADWTVNTSGLKYSITGLNDVTNDATFTTFLSQNPAGIIGRSNGVKPFLNIPTIMSEAEKTAWKTSMNGGWTTNAMNVGLIYPSVVPKATNSNNLTFITLIGSNLNLNPSNFSIKIINSSGVVTETINNSRVTLVNANMISFSFNTQTYELGDYTIRLWNGVADYNTSVKLTVFDNSSANEVDISRNVWSRVTIGNLPFDNELVKTPNELNIGYDADLFNAAGQNDNVVLLAYYMQSFLSATDDFVIEGVITKVGTNYNPFGGAIGFGITTSPNDTLTSEKNSGAVTVGNNSPHYAYFTTGGYGGVNVGINDNMKFIISKKGNFATTSIYKDDGSFSVATNIIDNNQPTPVRFKIFATSFQYTTNATLGVKISSIRKI</sequence>
<dbReference type="AlphaFoldDB" id="A0A3D9BBJ9"/>
<accession>A0A3D9BBJ9</accession>